<dbReference type="AlphaFoldDB" id="A0A5K3G4L8"/>
<feature type="signal peptide" evidence="1">
    <location>
        <begin position="1"/>
        <end position="21"/>
    </location>
</feature>
<dbReference type="WBParaSite" id="MCU_014225-RC">
    <property type="protein sequence ID" value="MCU_014225-RC"/>
    <property type="gene ID" value="MCU_014225"/>
</dbReference>
<keyword evidence="1" id="KW-0732">Signal</keyword>
<reference evidence="2 3" key="1">
    <citation type="submission" date="2019-11" db="UniProtKB">
        <authorList>
            <consortium name="WormBaseParasite"/>
        </authorList>
    </citation>
    <scope>IDENTIFICATION</scope>
</reference>
<accession>A0A5K3G4L8</accession>
<evidence type="ECO:0000313" key="2">
    <source>
        <dbReference type="WBParaSite" id="MCU_014225-RB"/>
    </source>
</evidence>
<feature type="chain" id="PRO_5043207569" evidence="1">
    <location>
        <begin position="22"/>
        <end position="156"/>
    </location>
</feature>
<dbReference type="WBParaSite" id="MCU_014225-RB">
    <property type="protein sequence ID" value="MCU_014225-RB"/>
    <property type="gene ID" value="MCU_014225"/>
</dbReference>
<evidence type="ECO:0000313" key="3">
    <source>
        <dbReference type="WBParaSite" id="MCU_014225-RC"/>
    </source>
</evidence>
<name>A0A5K3G4L8_MESCO</name>
<protein>
    <submittedName>
        <fullName evidence="2 3">HATPase_c domain-containing protein</fullName>
    </submittedName>
</protein>
<proteinExistence type="predicted"/>
<evidence type="ECO:0000256" key="1">
    <source>
        <dbReference type="SAM" id="SignalP"/>
    </source>
</evidence>
<organism evidence="3">
    <name type="scientific">Mesocestoides corti</name>
    <name type="common">Flatworm</name>
    <dbReference type="NCBI Taxonomy" id="53468"/>
    <lineage>
        <taxon>Eukaryota</taxon>
        <taxon>Metazoa</taxon>
        <taxon>Spiralia</taxon>
        <taxon>Lophotrochozoa</taxon>
        <taxon>Platyhelminthes</taxon>
        <taxon>Cestoda</taxon>
        <taxon>Eucestoda</taxon>
        <taxon>Cyclophyllidea</taxon>
        <taxon>Mesocestoididae</taxon>
        <taxon>Mesocestoides</taxon>
    </lineage>
</organism>
<sequence length="156" mass="17375">MFFFSCMQTWLLCVLISPLNNQPQDILLIWSLRKWKKMFAEEISLDLKQKITEEQTQTMDASSDLQSALINLFKDTVDERLQKVHLNATHPQTSDLLVHAFTNIDSALDVSPADRTGKCDFAVESAGGTVVSTRSIRTSGGSFKSAISFFGITLAL</sequence>